<dbReference type="PANTHER" id="PTHR43132:SF2">
    <property type="entry name" value="ARSENICAL RESISTANCE OPERON REPRESSOR ARSR-RELATED"/>
    <property type="match status" value="1"/>
</dbReference>
<proteinExistence type="predicted"/>
<name>A0ABX8WMH5_9GAMM</name>
<dbReference type="Proteomes" id="UP000824755">
    <property type="component" value="Chromosome"/>
</dbReference>
<dbReference type="InterPro" id="IPR011991">
    <property type="entry name" value="ArsR-like_HTH"/>
</dbReference>
<keyword evidence="2" id="KW-0238">DNA-binding</keyword>
<keyword evidence="3" id="KW-0804">Transcription</keyword>
<dbReference type="NCBIfam" id="NF033788">
    <property type="entry name" value="HTH_metalloreg"/>
    <property type="match status" value="1"/>
</dbReference>
<dbReference type="InterPro" id="IPR036388">
    <property type="entry name" value="WH-like_DNA-bd_sf"/>
</dbReference>
<evidence type="ECO:0000256" key="2">
    <source>
        <dbReference type="ARBA" id="ARBA00023125"/>
    </source>
</evidence>
<feature type="domain" description="HTH arsR-type" evidence="4">
    <location>
        <begin position="1"/>
        <end position="95"/>
    </location>
</feature>
<sequence length="123" mass="13047">MKLSDALAGLAALGHETRLRAFRDLVAAGTEGRTVGNLRERLNVPAATLTAHLNVLRHAGLVSDSREGRSIHVTANYKAMNQLIDYLTENCCEGSGGCGPAPVCPSPKAKKTKVHAQFRGAVK</sequence>
<dbReference type="SMART" id="SM00418">
    <property type="entry name" value="HTH_ARSR"/>
    <property type="match status" value="1"/>
</dbReference>
<protein>
    <submittedName>
        <fullName evidence="5">Metalloregulator ArsR/SmtB family transcription factor</fullName>
    </submittedName>
</protein>
<dbReference type="Gene3D" id="1.10.10.10">
    <property type="entry name" value="Winged helix-like DNA-binding domain superfamily/Winged helix DNA-binding domain"/>
    <property type="match status" value="1"/>
</dbReference>
<evidence type="ECO:0000313" key="5">
    <source>
        <dbReference type="EMBL" id="QYR52842.1"/>
    </source>
</evidence>
<dbReference type="PROSITE" id="PS50987">
    <property type="entry name" value="HTH_ARSR_2"/>
    <property type="match status" value="1"/>
</dbReference>
<dbReference type="EMBL" id="CP080544">
    <property type="protein sequence ID" value="QYR52842.1"/>
    <property type="molecule type" value="Genomic_DNA"/>
</dbReference>
<organism evidence="5 6">
    <name type="scientific">Lysobacter soyae</name>
    <dbReference type="NCBI Taxonomy" id="2764185"/>
    <lineage>
        <taxon>Bacteria</taxon>
        <taxon>Pseudomonadati</taxon>
        <taxon>Pseudomonadota</taxon>
        <taxon>Gammaproteobacteria</taxon>
        <taxon>Lysobacterales</taxon>
        <taxon>Lysobacteraceae</taxon>
        <taxon>Lysobacter</taxon>
    </lineage>
</organism>
<dbReference type="CDD" id="cd00090">
    <property type="entry name" value="HTH_ARSR"/>
    <property type="match status" value="1"/>
</dbReference>
<dbReference type="Pfam" id="PF12840">
    <property type="entry name" value="HTH_20"/>
    <property type="match status" value="1"/>
</dbReference>
<dbReference type="InterPro" id="IPR036390">
    <property type="entry name" value="WH_DNA-bd_sf"/>
</dbReference>
<reference evidence="5 6" key="1">
    <citation type="submission" date="2021-08" db="EMBL/GenBank/DDBJ databases">
        <title>Lysobacter sp. strain CJ11 Genome sequencing and assembly.</title>
        <authorList>
            <person name="Kim I."/>
        </authorList>
    </citation>
    <scope>NUCLEOTIDE SEQUENCE [LARGE SCALE GENOMIC DNA]</scope>
    <source>
        <strain evidence="5 6">CJ11</strain>
    </source>
</reference>
<dbReference type="PRINTS" id="PR00778">
    <property type="entry name" value="HTHARSR"/>
</dbReference>
<evidence type="ECO:0000259" key="4">
    <source>
        <dbReference type="PROSITE" id="PS50987"/>
    </source>
</evidence>
<evidence type="ECO:0000313" key="6">
    <source>
        <dbReference type="Proteomes" id="UP000824755"/>
    </source>
</evidence>
<keyword evidence="6" id="KW-1185">Reference proteome</keyword>
<dbReference type="RefSeq" id="WP_220379662.1">
    <property type="nucleotide sequence ID" value="NZ_CP080544.1"/>
</dbReference>
<gene>
    <name evidence="5" type="ORF">H8L67_09760</name>
</gene>
<keyword evidence="1" id="KW-0805">Transcription regulation</keyword>
<dbReference type="PANTHER" id="PTHR43132">
    <property type="entry name" value="ARSENICAL RESISTANCE OPERON REPRESSOR ARSR-RELATED"/>
    <property type="match status" value="1"/>
</dbReference>
<dbReference type="InterPro" id="IPR051011">
    <property type="entry name" value="Metal_resp_trans_reg"/>
</dbReference>
<evidence type="ECO:0000256" key="3">
    <source>
        <dbReference type="ARBA" id="ARBA00023163"/>
    </source>
</evidence>
<dbReference type="SUPFAM" id="SSF46785">
    <property type="entry name" value="Winged helix' DNA-binding domain"/>
    <property type="match status" value="1"/>
</dbReference>
<dbReference type="InterPro" id="IPR001845">
    <property type="entry name" value="HTH_ArsR_DNA-bd_dom"/>
</dbReference>
<accession>A0ABX8WMH5</accession>
<evidence type="ECO:0000256" key="1">
    <source>
        <dbReference type="ARBA" id="ARBA00023015"/>
    </source>
</evidence>